<dbReference type="Proteomes" id="UP000236454">
    <property type="component" value="Unassembled WGS sequence"/>
</dbReference>
<keyword evidence="1" id="KW-0732">Signal</keyword>
<gene>
    <name evidence="3" type="ORF">SAMN05216474_0631</name>
</gene>
<accession>A0A1I6Y3L2</accession>
<sequence length="718" mass="79103">MKQIFTIILTCITLVGAQAQHLRWYNIVPDTEKARDICTYGDDIYISNSAGFVVLNKSTGNMQYKDVNNAQLFRSGVNEIFISDDGIRTMNNDGLLMMVDSSGYYWNPLYVFSNSREIHDNGQGVTYFVSDFGFIKLHQTGYEMYNDTNSIFELPSSSPTALSLDNNDGVWIAQYGKGLYHFDGTNFTLYDMNNSALPATDLMSVAVLDDGTVFTGSATQGLIAFDGNNFTTYNAQNSNLTWNNVVELCSANNTLYGLVTDAFQSEVFELNGGTLTMINSGNSPLPQAKFEHLAIDDDGELWFESIDNGNHSILRYDGTNLGAYVLKKSVLETPKVLDVKIANNNKASFTNNNTNYSGVNLIEAQNNVFNVENSVSNASHKIIEYNGSTVIYGGTDEVKIFSNGNFTTHTSTSASVNTLTVIKADVDDNGNLWLATDLGLVKYDGSNFTDEYSFAGSLMASHQILDMAVDNNGKFWLIGSLSGNAADGELVSFDGTNYEFHNLQHGGVMSVNFTQLSKAYDGTIYTMSIGSNILCKLLTDGVDGIINHGNTFNNSVVTCIKVTPNLRLIGTNNMGVLYHSSTGYNYLMTTSNPILSNSVTSIDVDAHNNVWIGTDKGMSVFNEDDITTLNTEEFFEQESEEEVLVYPNPFSNTFKINVKETALNSELMVYNFKGQLIEKMNINQLQHTVSLEGQESGVYFYSIVQNGVVLNSGKLIKR</sequence>
<dbReference type="OrthoDB" id="799853at2"/>
<keyword evidence="4" id="KW-1185">Reference proteome</keyword>
<dbReference type="NCBIfam" id="TIGR04183">
    <property type="entry name" value="Por_Secre_tail"/>
    <property type="match status" value="1"/>
</dbReference>
<dbReference type="SUPFAM" id="SSF63829">
    <property type="entry name" value="Calcium-dependent phosphotriesterase"/>
    <property type="match status" value="2"/>
</dbReference>
<evidence type="ECO:0000313" key="4">
    <source>
        <dbReference type="Proteomes" id="UP000236454"/>
    </source>
</evidence>
<dbReference type="Gene3D" id="2.130.10.10">
    <property type="entry name" value="YVTN repeat-like/Quinoprotein amine dehydrogenase"/>
    <property type="match status" value="2"/>
</dbReference>
<evidence type="ECO:0000313" key="3">
    <source>
        <dbReference type="EMBL" id="SFT44963.1"/>
    </source>
</evidence>
<protein>
    <submittedName>
        <fullName evidence="3">Por secretion system C-terminal sorting domain-containing protein</fullName>
    </submittedName>
</protein>
<dbReference type="STRING" id="477690.SAMN05216474_0631"/>
<dbReference type="Pfam" id="PF18962">
    <property type="entry name" value="Por_Secre_tail"/>
    <property type="match status" value="1"/>
</dbReference>
<reference evidence="3 4" key="1">
    <citation type="submission" date="2016-10" db="EMBL/GenBank/DDBJ databases">
        <authorList>
            <person name="de Groot N.N."/>
        </authorList>
    </citation>
    <scope>NUCLEOTIDE SEQUENCE [LARGE SCALE GENOMIC DNA]</scope>
    <source>
        <strain evidence="3 4">CGMCC 1.7005</strain>
    </source>
</reference>
<feature type="domain" description="Secretion system C-terminal sorting" evidence="2">
    <location>
        <begin position="645"/>
        <end position="707"/>
    </location>
</feature>
<evidence type="ECO:0000256" key="1">
    <source>
        <dbReference type="ARBA" id="ARBA00022729"/>
    </source>
</evidence>
<name>A0A1I6Y3L2_9FLAO</name>
<evidence type="ECO:0000259" key="2">
    <source>
        <dbReference type="Pfam" id="PF18962"/>
    </source>
</evidence>
<dbReference type="RefSeq" id="WP_090246220.1">
    <property type="nucleotide sequence ID" value="NZ_FPAS01000001.1"/>
</dbReference>
<dbReference type="InterPro" id="IPR026444">
    <property type="entry name" value="Secre_tail"/>
</dbReference>
<organism evidence="3 4">
    <name type="scientific">Lishizhenia tianjinensis</name>
    <dbReference type="NCBI Taxonomy" id="477690"/>
    <lineage>
        <taxon>Bacteria</taxon>
        <taxon>Pseudomonadati</taxon>
        <taxon>Bacteroidota</taxon>
        <taxon>Flavobacteriia</taxon>
        <taxon>Flavobacteriales</taxon>
        <taxon>Crocinitomicaceae</taxon>
        <taxon>Lishizhenia</taxon>
    </lineage>
</organism>
<dbReference type="InterPro" id="IPR015943">
    <property type="entry name" value="WD40/YVTN_repeat-like_dom_sf"/>
</dbReference>
<proteinExistence type="predicted"/>
<dbReference type="EMBL" id="FPAS01000001">
    <property type="protein sequence ID" value="SFT44963.1"/>
    <property type="molecule type" value="Genomic_DNA"/>
</dbReference>
<dbReference type="AlphaFoldDB" id="A0A1I6Y3L2"/>